<name>F0SR88_RUBBR</name>
<dbReference type="InterPro" id="IPR045584">
    <property type="entry name" value="Pilin-like"/>
</dbReference>
<protein>
    <recommendedName>
        <fullName evidence="2">DUF1559 domain-containing protein</fullName>
    </recommendedName>
</protein>
<dbReference type="PANTHER" id="PTHR30093:SF2">
    <property type="entry name" value="TYPE II SECRETION SYSTEM PROTEIN H"/>
    <property type="match status" value="1"/>
</dbReference>
<dbReference type="HOGENOM" id="CLU_041661_0_1_0"/>
<dbReference type="PANTHER" id="PTHR30093">
    <property type="entry name" value="GENERAL SECRETION PATHWAY PROTEIN G"/>
    <property type="match status" value="1"/>
</dbReference>
<feature type="domain" description="DUF1559" evidence="2">
    <location>
        <begin position="45"/>
        <end position="260"/>
    </location>
</feature>
<evidence type="ECO:0000259" key="2">
    <source>
        <dbReference type="Pfam" id="PF07596"/>
    </source>
</evidence>
<keyword evidence="1" id="KW-0812">Transmembrane</keyword>
<dbReference type="EMBL" id="CP002546">
    <property type="protein sequence ID" value="ADY62339.1"/>
    <property type="molecule type" value="Genomic_DNA"/>
</dbReference>
<dbReference type="KEGG" id="pbs:Plabr_4768"/>
<dbReference type="InterPro" id="IPR011453">
    <property type="entry name" value="DUF1559"/>
</dbReference>
<dbReference type="InterPro" id="IPR012902">
    <property type="entry name" value="N_methyl_site"/>
</dbReference>
<reference evidence="4" key="1">
    <citation type="submission" date="2011-02" db="EMBL/GenBank/DDBJ databases">
        <title>The complete genome of Planctomyces brasiliensis DSM 5305.</title>
        <authorList>
            <person name="Lucas S."/>
            <person name="Copeland A."/>
            <person name="Lapidus A."/>
            <person name="Bruce D."/>
            <person name="Goodwin L."/>
            <person name="Pitluck S."/>
            <person name="Kyrpides N."/>
            <person name="Mavromatis K."/>
            <person name="Pagani I."/>
            <person name="Ivanova N."/>
            <person name="Ovchinnikova G."/>
            <person name="Lu M."/>
            <person name="Detter J.C."/>
            <person name="Han C."/>
            <person name="Land M."/>
            <person name="Hauser L."/>
            <person name="Markowitz V."/>
            <person name="Cheng J.-F."/>
            <person name="Hugenholtz P."/>
            <person name="Woyke T."/>
            <person name="Wu D."/>
            <person name="Tindall B."/>
            <person name="Pomrenke H.G."/>
            <person name="Brambilla E."/>
            <person name="Klenk H.-P."/>
            <person name="Eisen J.A."/>
        </authorList>
    </citation>
    <scope>NUCLEOTIDE SEQUENCE [LARGE SCALE GENOMIC DNA]</scope>
    <source>
        <strain evidence="4">ATCC 49424 / DSM 5305 / JCM 21570 / NBRC 103401 / IFAM 1448</strain>
    </source>
</reference>
<evidence type="ECO:0000313" key="3">
    <source>
        <dbReference type="EMBL" id="ADY62339.1"/>
    </source>
</evidence>
<keyword evidence="1" id="KW-0472">Membrane</keyword>
<gene>
    <name evidence="3" type="ordered locus">Plabr_4768</name>
</gene>
<dbReference type="Pfam" id="PF07596">
    <property type="entry name" value="SBP_bac_10"/>
    <property type="match status" value="1"/>
</dbReference>
<dbReference type="AlphaFoldDB" id="F0SR88"/>
<sequence>MIPFLAFYGVISMFKRNVRGFTLIELLVVIAIIAILVALLLPAVQQAREAARRSSCKNNLKQIGLALHNYHDTHRVFPPGSVGDNQIAAFAFILPNMEQAAGYDLWDFNQDHLHSSNEDGNAVVVDAYFCPSRPRTSRVRTDGDACGDYAVSTGTGHINSNTHSEWVGMFNQNSNTKMRDITDGTSNTIAVGEKRTAQNSLDSWTYRWGWHAARGMNTHMNIDTTPNAWNDNWANFGGEHKGGTQFLFADGSVHFVSENIYFDLYQDLGDKADGETVNFP</sequence>
<dbReference type="NCBIfam" id="TIGR02532">
    <property type="entry name" value="IV_pilin_GFxxxE"/>
    <property type="match status" value="1"/>
</dbReference>
<dbReference type="InterPro" id="IPR027558">
    <property type="entry name" value="Pre_pil_HX9DG_C"/>
</dbReference>
<dbReference type="Gene3D" id="3.30.700.10">
    <property type="entry name" value="Glycoprotein, Type 4 Pilin"/>
    <property type="match status" value="1"/>
</dbReference>
<dbReference type="STRING" id="756272.Plabr_4768"/>
<dbReference type="Proteomes" id="UP000006860">
    <property type="component" value="Chromosome"/>
</dbReference>
<dbReference type="NCBIfam" id="TIGR04294">
    <property type="entry name" value="pre_pil_HX9DG"/>
    <property type="match status" value="1"/>
</dbReference>
<feature type="transmembrane region" description="Helical" evidence="1">
    <location>
        <begin position="20"/>
        <end position="44"/>
    </location>
</feature>
<keyword evidence="4" id="KW-1185">Reference proteome</keyword>
<dbReference type="PROSITE" id="PS00409">
    <property type="entry name" value="PROKAR_NTER_METHYL"/>
    <property type="match status" value="1"/>
</dbReference>
<keyword evidence="1" id="KW-1133">Transmembrane helix</keyword>
<dbReference type="SUPFAM" id="SSF54523">
    <property type="entry name" value="Pili subunits"/>
    <property type="match status" value="1"/>
</dbReference>
<evidence type="ECO:0000256" key="1">
    <source>
        <dbReference type="SAM" id="Phobius"/>
    </source>
</evidence>
<proteinExistence type="predicted"/>
<dbReference type="eggNOG" id="COG2165">
    <property type="taxonomic scope" value="Bacteria"/>
</dbReference>
<dbReference type="Pfam" id="PF07963">
    <property type="entry name" value="N_methyl"/>
    <property type="match status" value="1"/>
</dbReference>
<organism evidence="3 4">
    <name type="scientific">Rubinisphaera brasiliensis (strain ATCC 49424 / DSM 5305 / JCM 21570 / IAM 15109 / NBRC 103401 / IFAM 1448)</name>
    <name type="common">Planctomyces brasiliensis</name>
    <dbReference type="NCBI Taxonomy" id="756272"/>
    <lineage>
        <taxon>Bacteria</taxon>
        <taxon>Pseudomonadati</taxon>
        <taxon>Planctomycetota</taxon>
        <taxon>Planctomycetia</taxon>
        <taxon>Planctomycetales</taxon>
        <taxon>Planctomycetaceae</taxon>
        <taxon>Rubinisphaera</taxon>
    </lineage>
</organism>
<evidence type="ECO:0000313" key="4">
    <source>
        <dbReference type="Proteomes" id="UP000006860"/>
    </source>
</evidence>
<accession>F0SR88</accession>